<organism evidence="2 3">
    <name type="scientific">Amniculicola lignicola CBS 123094</name>
    <dbReference type="NCBI Taxonomy" id="1392246"/>
    <lineage>
        <taxon>Eukaryota</taxon>
        <taxon>Fungi</taxon>
        <taxon>Dikarya</taxon>
        <taxon>Ascomycota</taxon>
        <taxon>Pezizomycotina</taxon>
        <taxon>Dothideomycetes</taxon>
        <taxon>Pleosporomycetidae</taxon>
        <taxon>Pleosporales</taxon>
        <taxon>Amniculicolaceae</taxon>
        <taxon>Amniculicola</taxon>
    </lineage>
</organism>
<keyword evidence="3" id="KW-1185">Reference proteome</keyword>
<name>A0A6A5WNI6_9PLEO</name>
<protein>
    <submittedName>
        <fullName evidence="2">Uncharacterized protein</fullName>
    </submittedName>
</protein>
<reference evidence="2" key="1">
    <citation type="journal article" date="2020" name="Stud. Mycol.">
        <title>101 Dothideomycetes genomes: a test case for predicting lifestyles and emergence of pathogens.</title>
        <authorList>
            <person name="Haridas S."/>
            <person name="Albert R."/>
            <person name="Binder M."/>
            <person name="Bloem J."/>
            <person name="Labutti K."/>
            <person name="Salamov A."/>
            <person name="Andreopoulos B."/>
            <person name="Baker S."/>
            <person name="Barry K."/>
            <person name="Bills G."/>
            <person name="Bluhm B."/>
            <person name="Cannon C."/>
            <person name="Castanera R."/>
            <person name="Culley D."/>
            <person name="Daum C."/>
            <person name="Ezra D."/>
            <person name="Gonzalez J."/>
            <person name="Henrissat B."/>
            <person name="Kuo A."/>
            <person name="Liang C."/>
            <person name="Lipzen A."/>
            <person name="Lutzoni F."/>
            <person name="Magnuson J."/>
            <person name="Mondo S."/>
            <person name="Nolan M."/>
            <person name="Ohm R."/>
            <person name="Pangilinan J."/>
            <person name="Park H.-J."/>
            <person name="Ramirez L."/>
            <person name="Alfaro M."/>
            <person name="Sun H."/>
            <person name="Tritt A."/>
            <person name="Yoshinaga Y."/>
            <person name="Zwiers L.-H."/>
            <person name="Turgeon B."/>
            <person name="Goodwin S."/>
            <person name="Spatafora J."/>
            <person name="Crous P."/>
            <person name="Grigoriev I."/>
        </authorList>
    </citation>
    <scope>NUCLEOTIDE SEQUENCE</scope>
    <source>
        <strain evidence="2">CBS 123094</strain>
    </source>
</reference>
<accession>A0A6A5WNI6</accession>
<evidence type="ECO:0000313" key="3">
    <source>
        <dbReference type="Proteomes" id="UP000799779"/>
    </source>
</evidence>
<proteinExistence type="predicted"/>
<feature type="compositionally biased region" description="Polar residues" evidence="1">
    <location>
        <begin position="193"/>
        <end position="203"/>
    </location>
</feature>
<feature type="region of interest" description="Disordered" evidence="1">
    <location>
        <begin position="1"/>
        <end position="38"/>
    </location>
</feature>
<gene>
    <name evidence="2" type="ORF">P154DRAFT_590742</name>
</gene>
<dbReference type="EMBL" id="ML977572">
    <property type="protein sequence ID" value="KAF2003500.1"/>
    <property type="molecule type" value="Genomic_DNA"/>
</dbReference>
<dbReference type="Proteomes" id="UP000799779">
    <property type="component" value="Unassembled WGS sequence"/>
</dbReference>
<evidence type="ECO:0000313" key="2">
    <source>
        <dbReference type="EMBL" id="KAF2003500.1"/>
    </source>
</evidence>
<feature type="region of interest" description="Disordered" evidence="1">
    <location>
        <begin position="162"/>
        <end position="218"/>
    </location>
</feature>
<sequence>MDGGAYDGGREHGAAPRLRFPAHHHGHYARDRSSHTRRHWFTRSSPRTVLLKHFPSDPPDTPIQTLIHLSTSTPSDRVSQAAGAPHVSRRPRHRHHQPFHHELCRHLLSPPAVVPSRAGPHALSPFRGRPQLHAPAAAAALHIPPPSELSAQLTASLSRAAAAEAFAEEHPDPAHHPLPSLSVASRPPDLETSPRTPSSSIGTSAPAPATRASHPGPRRIGACIFSTTTLCCHCEPWRTDSSTVCGEPAGGACCHENGLT</sequence>
<dbReference type="AlphaFoldDB" id="A0A6A5WNI6"/>
<evidence type="ECO:0000256" key="1">
    <source>
        <dbReference type="SAM" id="MobiDB-lite"/>
    </source>
</evidence>